<accession>A0ABM0MCB1</accession>
<proteinExistence type="predicted"/>
<sequence>MKPISFCSQKDLETWGNEHLETLVCQYGMPKVSTPLNNQTPVTVEPIIDAETTRKEWSLVKPLVVKAGYQRDKMADLWGMINKYHKDDFPNLLTLASLALTAPIHTADCERGFSAQNQIKTAAKNRLSSARVDDLLIVKLEGDPIETFDFNNIFLTRRGIVKLGDFGIAKVLNSTVELARTCIGTPYYLSPEICENRPYNNKSDIWALGCVLYELCTLKHAFEAGNMKNLVLKIIRGSFPPVSPKYSYELRNLQAQLFKRNP</sequence>
<dbReference type="EC" id="2.7.11.1" evidence="1"/>
<evidence type="ECO:0000256" key="5">
    <source>
        <dbReference type="ARBA" id="ARBA00022777"/>
    </source>
</evidence>
<reference evidence="11" key="1">
    <citation type="submission" date="2025-08" db="UniProtKB">
        <authorList>
            <consortium name="RefSeq"/>
        </authorList>
    </citation>
    <scope>IDENTIFICATION</scope>
    <source>
        <tissue evidence="11">Testes</tissue>
    </source>
</reference>
<keyword evidence="6" id="KW-0067">ATP-binding</keyword>
<feature type="domain" description="Protein kinase" evidence="9">
    <location>
        <begin position="1"/>
        <end position="262"/>
    </location>
</feature>
<keyword evidence="5" id="KW-0418">Kinase</keyword>
<dbReference type="PANTHER" id="PTHR44899:SF5">
    <property type="entry name" value="PROTEIN KINASE DOMAIN-CONTAINING PROTEIN"/>
    <property type="match status" value="1"/>
</dbReference>
<comment type="catalytic activity">
    <reaction evidence="8">
        <text>L-seryl-[protein] + ATP = O-phospho-L-seryl-[protein] + ADP + H(+)</text>
        <dbReference type="Rhea" id="RHEA:17989"/>
        <dbReference type="Rhea" id="RHEA-COMP:9863"/>
        <dbReference type="Rhea" id="RHEA-COMP:11604"/>
        <dbReference type="ChEBI" id="CHEBI:15378"/>
        <dbReference type="ChEBI" id="CHEBI:29999"/>
        <dbReference type="ChEBI" id="CHEBI:30616"/>
        <dbReference type="ChEBI" id="CHEBI:83421"/>
        <dbReference type="ChEBI" id="CHEBI:456216"/>
        <dbReference type="EC" id="2.7.11.1"/>
    </reaction>
</comment>
<dbReference type="Pfam" id="PF05699">
    <property type="entry name" value="Dimer_Tnp_hAT"/>
    <property type="match status" value="1"/>
</dbReference>
<evidence type="ECO:0000256" key="4">
    <source>
        <dbReference type="ARBA" id="ARBA00022741"/>
    </source>
</evidence>
<evidence type="ECO:0000256" key="1">
    <source>
        <dbReference type="ARBA" id="ARBA00012513"/>
    </source>
</evidence>
<dbReference type="PANTHER" id="PTHR44899">
    <property type="entry name" value="CAMK FAMILY PROTEIN KINASE"/>
    <property type="match status" value="1"/>
</dbReference>
<organism evidence="10 11">
    <name type="scientific">Saccoglossus kowalevskii</name>
    <name type="common">Acorn worm</name>
    <dbReference type="NCBI Taxonomy" id="10224"/>
    <lineage>
        <taxon>Eukaryota</taxon>
        <taxon>Metazoa</taxon>
        <taxon>Hemichordata</taxon>
        <taxon>Enteropneusta</taxon>
        <taxon>Harrimaniidae</taxon>
        <taxon>Saccoglossus</taxon>
    </lineage>
</organism>
<keyword evidence="4" id="KW-0547">Nucleotide-binding</keyword>
<gene>
    <name evidence="11" type="primary">LOC102808911</name>
</gene>
<keyword evidence="10" id="KW-1185">Reference proteome</keyword>
<dbReference type="Pfam" id="PF00069">
    <property type="entry name" value="Pkinase"/>
    <property type="match status" value="1"/>
</dbReference>
<dbReference type="InterPro" id="IPR011009">
    <property type="entry name" value="Kinase-like_dom_sf"/>
</dbReference>
<feature type="non-terminal residue" evidence="11">
    <location>
        <position position="262"/>
    </location>
</feature>
<evidence type="ECO:0000256" key="8">
    <source>
        <dbReference type="ARBA" id="ARBA00048679"/>
    </source>
</evidence>
<keyword evidence="2" id="KW-0723">Serine/threonine-protein kinase</keyword>
<evidence type="ECO:0000259" key="9">
    <source>
        <dbReference type="PROSITE" id="PS50011"/>
    </source>
</evidence>
<dbReference type="PROSITE" id="PS50011">
    <property type="entry name" value="PROTEIN_KINASE_DOM"/>
    <property type="match status" value="1"/>
</dbReference>
<dbReference type="InterPro" id="IPR012337">
    <property type="entry name" value="RNaseH-like_sf"/>
</dbReference>
<evidence type="ECO:0000256" key="2">
    <source>
        <dbReference type="ARBA" id="ARBA00022527"/>
    </source>
</evidence>
<dbReference type="InterPro" id="IPR000719">
    <property type="entry name" value="Prot_kinase_dom"/>
</dbReference>
<dbReference type="SUPFAM" id="SSF56112">
    <property type="entry name" value="Protein kinase-like (PK-like)"/>
    <property type="match status" value="1"/>
</dbReference>
<evidence type="ECO:0000313" key="10">
    <source>
        <dbReference type="Proteomes" id="UP000694865"/>
    </source>
</evidence>
<comment type="catalytic activity">
    <reaction evidence="7">
        <text>L-threonyl-[protein] + ATP = O-phospho-L-threonyl-[protein] + ADP + H(+)</text>
        <dbReference type="Rhea" id="RHEA:46608"/>
        <dbReference type="Rhea" id="RHEA-COMP:11060"/>
        <dbReference type="Rhea" id="RHEA-COMP:11605"/>
        <dbReference type="ChEBI" id="CHEBI:15378"/>
        <dbReference type="ChEBI" id="CHEBI:30013"/>
        <dbReference type="ChEBI" id="CHEBI:30616"/>
        <dbReference type="ChEBI" id="CHEBI:61977"/>
        <dbReference type="ChEBI" id="CHEBI:456216"/>
        <dbReference type="EC" id="2.7.11.1"/>
    </reaction>
</comment>
<name>A0ABM0MCB1_SACKO</name>
<protein>
    <recommendedName>
        <fullName evidence="1">non-specific serine/threonine protein kinase</fullName>
        <ecNumber evidence="1">2.7.11.1</ecNumber>
    </recommendedName>
</protein>
<dbReference type="GeneID" id="102808911"/>
<evidence type="ECO:0000256" key="3">
    <source>
        <dbReference type="ARBA" id="ARBA00022679"/>
    </source>
</evidence>
<dbReference type="InterPro" id="IPR051131">
    <property type="entry name" value="NEK_Ser/Thr_kinase_NIMA"/>
</dbReference>
<evidence type="ECO:0000256" key="7">
    <source>
        <dbReference type="ARBA" id="ARBA00047899"/>
    </source>
</evidence>
<dbReference type="InterPro" id="IPR008906">
    <property type="entry name" value="HATC_C_dom"/>
</dbReference>
<dbReference type="SMART" id="SM00220">
    <property type="entry name" value="S_TKc"/>
    <property type="match status" value="1"/>
</dbReference>
<evidence type="ECO:0000313" key="11">
    <source>
        <dbReference type="RefSeq" id="XP_006817652.1"/>
    </source>
</evidence>
<dbReference type="Proteomes" id="UP000694865">
    <property type="component" value="Unplaced"/>
</dbReference>
<dbReference type="Gene3D" id="1.10.510.10">
    <property type="entry name" value="Transferase(Phosphotransferase) domain 1"/>
    <property type="match status" value="1"/>
</dbReference>
<keyword evidence="3" id="KW-0808">Transferase</keyword>
<dbReference type="RefSeq" id="XP_006817652.1">
    <property type="nucleotide sequence ID" value="XM_006817589.1"/>
</dbReference>
<dbReference type="SUPFAM" id="SSF53098">
    <property type="entry name" value="Ribonuclease H-like"/>
    <property type="match status" value="1"/>
</dbReference>
<evidence type="ECO:0000256" key="6">
    <source>
        <dbReference type="ARBA" id="ARBA00022840"/>
    </source>
</evidence>